<sequence length="69" mass="8068">MSKKICWIIIFITIAINVVMVQWTVESYLGREYEKVIVFSAIGVVGAFIAFFAYLNWRKVEYTHSSKEE</sequence>
<evidence type="ECO:0000256" key="1">
    <source>
        <dbReference type="SAM" id="Phobius"/>
    </source>
</evidence>
<evidence type="ECO:0000313" key="2">
    <source>
        <dbReference type="EMBL" id="MCR6095758.1"/>
    </source>
</evidence>
<reference evidence="2" key="1">
    <citation type="submission" date="2020-06" db="EMBL/GenBank/DDBJ databases">
        <title>Insight into the genomes of haloalkaliphilic bacilli from Kenyan soda lakes.</title>
        <authorList>
            <person name="Mwirichia R."/>
            <person name="Villamizar G.C."/>
            <person name="Poehlein A."/>
            <person name="Mugweru J."/>
            <person name="Kipnyargis A."/>
            <person name="Kiplimo D."/>
            <person name="Orwa P."/>
            <person name="Daniel R."/>
        </authorList>
    </citation>
    <scope>NUCLEOTIDE SEQUENCE</scope>
    <source>
        <strain evidence="2">B1096_S55</strain>
    </source>
</reference>
<feature type="transmembrane region" description="Helical" evidence="1">
    <location>
        <begin position="37"/>
        <end position="57"/>
    </location>
</feature>
<dbReference type="EMBL" id="JABXYM010000001">
    <property type="protein sequence ID" value="MCR6095758.1"/>
    <property type="molecule type" value="Genomic_DNA"/>
</dbReference>
<dbReference type="RefSeq" id="WP_078579752.1">
    <property type="nucleotide sequence ID" value="NZ_JABXYM010000001.1"/>
</dbReference>
<keyword evidence="1" id="KW-0472">Membrane</keyword>
<keyword evidence="3" id="KW-1185">Reference proteome</keyword>
<proteinExistence type="predicted"/>
<dbReference type="OrthoDB" id="2692071at2"/>
<dbReference type="AlphaFoldDB" id="A0A9Q4AZQ3"/>
<feature type="transmembrane region" description="Helical" evidence="1">
    <location>
        <begin position="5"/>
        <end position="25"/>
    </location>
</feature>
<name>A0A9Q4AZQ3_SALAG</name>
<accession>A0A9Q4AZQ3</accession>
<keyword evidence="1" id="KW-0812">Transmembrane</keyword>
<gene>
    <name evidence="2" type="ORF">HXA33_04310</name>
</gene>
<protein>
    <submittedName>
        <fullName evidence="2">Uncharacterized protein</fullName>
    </submittedName>
</protein>
<dbReference type="Proteomes" id="UP001057753">
    <property type="component" value="Unassembled WGS sequence"/>
</dbReference>
<evidence type="ECO:0000313" key="3">
    <source>
        <dbReference type="Proteomes" id="UP001057753"/>
    </source>
</evidence>
<comment type="caution">
    <text evidence="2">The sequence shown here is derived from an EMBL/GenBank/DDBJ whole genome shotgun (WGS) entry which is preliminary data.</text>
</comment>
<organism evidence="2 3">
    <name type="scientific">Salipaludibacillus agaradhaerens</name>
    <name type="common">Bacillus agaradhaerens</name>
    <dbReference type="NCBI Taxonomy" id="76935"/>
    <lineage>
        <taxon>Bacteria</taxon>
        <taxon>Bacillati</taxon>
        <taxon>Bacillota</taxon>
        <taxon>Bacilli</taxon>
        <taxon>Bacillales</taxon>
        <taxon>Bacillaceae</taxon>
    </lineage>
</organism>
<keyword evidence="1" id="KW-1133">Transmembrane helix</keyword>